<protein>
    <recommendedName>
        <fullName evidence="2">Beta-ketoacyl synthase-like N-terminal domain-containing protein</fullName>
    </recommendedName>
</protein>
<dbReference type="InterPro" id="IPR014030">
    <property type="entry name" value="Ketoacyl_synth_N"/>
</dbReference>
<dbReference type="Pfam" id="PF00109">
    <property type="entry name" value="ketoacyl-synt"/>
    <property type="match status" value="1"/>
</dbReference>
<feature type="compositionally biased region" description="Basic residues" evidence="1">
    <location>
        <begin position="1"/>
        <end position="17"/>
    </location>
</feature>
<sequence>MSTSRSVRRAGAPRRARASPCPAGWAVPTLRWCSAVRPHNGAGIAATAVRSAPHEVPRIPDDPAGFPRIPLAVQDTLGPELTRAAEAALADAGVTRAEAAPMGCVTASHHATAVTAQYIAAVLDGAGPRWLAPQCFLHYSPHALTGRLCIDLGLDGTALTLTGPASGVDALGYAAMMVESGRCSSVLVAAAHWPTPPPAGPDRATRLTVAVAVVTPDGDRARLTGWQPGGGHPAVRPATDPDTAALRTAELPDVTAPLRSLMSWHDGPDRAGMQLTAAGSRLTVLPGSRG</sequence>
<accession>A0AAE6NDP1</accession>
<dbReference type="InterPro" id="IPR016039">
    <property type="entry name" value="Thiolase-like"/>
</dbReference>
<evidence type="ECO:0000256" key="1">
    <source>
        <dbReference type="SAM" id="MobiDB-lite"/>
    </source>
</evidence>
<dbReference type="Gene3D" id="3.40.47.10">
    <property type="match status" value="1"/>
</dbReference>
<dbReference type="KEGG" id="spla:CP981_00305"/>
<evidence type="ECO:0000313" key="3">
    <source>
        <dbReference type="EMBL" id="QEV50336.1"/>
    </source>
</evidence>
<gene>
    <name evidence="3" type="ORF">CP981_00305</name>
</gene>
<feature type="region of interest" description="Disordered" evidence="1">
    <location>
        <begin position="1"/>
        <end position="20"/>
    </location>
</feature>
<reference evidence="3 4" key="1">
    <citation type="submission" date="2017-09" db="EMBL/GenBank/DDBJ databases">
        <authorList>
            <person name="Lee N."/>
            <person name="Cho B.-K."/>
        </authorList>
    </citation>
    <scope>NUCLEOTIDE SEQUENCE [LARGE SCALE GENOMIC DNA]</scope>
    <source>
        <strain evidence="3 4">ATCC 23948</strain>
    </source>
</reference>
<evidence type="ECO:0000313" key="4">
    <source>
        <dbReference type="Proteomes" id="UP000325458"/>
    </source>
</evidence>
<organism evidence="3 4">
    <name type="scientific">Streptomyces platensis</name>
    <dbReference type="NCBI Taxonomy" id="58346"/>
    <lineage>
        <taxon>Bacteria</taxon>
        <taxon>Bacillati</taxon>
        <taxon>Actinomycetota</taxon>
        <taxon>Actinomycetes</taxon>
        <taxon>Kitasatosporales</taxon>
        <taxon>Streptomycetaceae</taxon>
        <taxon>Streptomyces</taxon>
    </lineage>
</organism>
<feature type="domain" description="Beta-ketoacyl synthase-like N-terminal" evidence="2">
    <location>
        <begin position="82"/>
        <end position="195"/>
    </location>
</feature>
<dbReference type="Proteomes" id="UP000325458">
    <property type="component" value="Chromosome"/>
</dbReference>
<proteinExistence type="predicted"/>
<dbReference type="GO" id="GO:0016747">
    <property type="term" value="F:acyltransferase activity, transferring groups other than amino-acyl groups"/>
    <property type="evidence" value="ECO:0007669"/>
    <property type="project" value="UniProtKB-ARBA"/>
</dbReference>
<dbReference type="SUPFAM" id="SSF53901">
    <property type="entry name" value="Thiolase-like"/>
    <property type="match status" value="1"/>
</dbReference>
<dbReference type="EMBL" id="CP023691">
    <property type="protein sequence ID" value="QEV50336.1"/>
    <property type="molecule type" value="Genomic_DNA"/>
</dbReference>
<evidence type="ECO:0000259" key="2">
    <source>
        <dbReference type="Pfam" id="PF00109"/>
    </source>
</evidence>
<dbReference type="AlphaFoldDB" id="A0AAE6NDP1"/>
<name>A0AAE6NDP1_STRPT</name>